<evidence type="ECO:0000313" key="6">
    <source>
        <dbReference type="Proteomes" id="UP001359559"/>
    </source>
</evidence>
<dbReference type="InterPro" id="IPR004265">
    <property type="entry name" value="Dirigent"/>
</dbReference>
<comment type="subcellular location">
    <subcellularLocation>
        <location evidence="4">Secreted</location>
        <location evidence="4">Extracellular space</location>
        <location evidence="4">Apoplast</location>
    </subcellularLocation>
</comment>
<evidence type="ECO:0000256" key="4">
    <source>
        <dbReference type="RuleBase" id="RU363099"/>
    </source>
</evidence>
<dbReference type="InterPro" id="IPR044859">
    <property type="entry name" value="Allene_oxi_cyc_Dirigent"/>
</dbReference>
<keyword evidence="4" id="KW-0732">Signal</keyword>
<protein>
    <recommendedName>
        <fullName evidence="4">Dirigent protein</fullName>
    </recommendedName>
</protein>
<feature type="signal peptide" evidence="4">
    <location>
        <begin position="1"/>
        <end position="24"/>
    </location>
</feature>
<dbReference type="Pfam" id="PF03018">
    <property type="entry name" value="Dirigent"/>
    <property type="match status" value="1"/>
</dbReference>
<evidence type="ECO:0000256" key="3">
    <source>
        <dbReference type="ARBA" id="ARBA00022525"/>
    </source>
</evidence>
<organism evidence="5 6">
    <name type="scientific">Clitoria ternatea</name>
    <name type="common">Butterfly pea</name>
    <dbReference type="NCBI Taxonomy" id="43366"/>
    <lineage>
        <taxon>Eukaryota</taxon>
        <taxon>Viridiplantae</taxon>
        <taxon>Streptophyta</taxon>
        <taxon>Embryophyta</taxon>
        <taxon>Tracheophyta</taxon>
        <taxon>Spermatophyta</taxon>
        <taxon>Magnoliopsida</taxon>
        <taxon>eudicotyledons</taxon>
        <taxon>Gunneridae</taxon>
        <taxon>Pentapetalae</taxon>
        <taxon>rosids</taxon>
        <taxon>fabids</taxon>
        <taxon>Fabales</taxon>
        <taxon>Fabaceae</taxon>
        <taxon>Papilionoideae</taxon>
        <taxon>50 kb inversion clade</taxon>
        <taxon>NPAAA clade</taxon>
        <taxon>indigoferoid/millettioid clade</taxon>
        <taxon>Phaseoleae</taxon>
        <taxon>Clitoria</taxon>
    </lineage>
</organism>
<dbReference type="AlphaFoldDB" id="A0AAN9EUP8"/>
<keyword evidence="4" id="KW-0052">Apoplast</keyword>
<proteinExistence type="inferred from homology"/>
<evidence type="ECO:0000256" key="1">
    <source>
        <dbReference type="ARBA" id="ARBA00010746"/>
    </source>
</evidence>
<dbReference type="EMBL" id="JAYKXN010000008">
    <property type="protein sequence ID" value="KAK7263503.1"/>
    <property type="molecule type" value="Genomic_DNA"/>
</dbReference>
<comment type="caution">
    <text evidence="5">The sequence shown here is derived from an EMBL/GenBank/DDBJ whole genome shotgun (WGS) entry which is preliminary data.</text>
</comment>
<reference evidence="5 6" key="1">
    <citation type="submission" date="2024-01" db="EMBL/GenBank/DDBJ databases">
        <title>The genomes of 5 underutilized Papilionoideae crops provide insights into root nodulation and disease resistance.</title>
        <authorList>
            <person name="Yuan L."/>
        </authorList>
    </citation>
    <scope>NUCLEOTIDE SEQUENCE [LARGE SCALE GENOMIC DNA]</scope>
    <source>
        <strain evidence="5">LY-2023</strain>
        <tissue evidence="5">Leaf</tissue>
    </source>
</reference>
<dbReference type="Gene3D" id="2.40.480.10">
    <property type="entry name" value="Allene oxide cyclase-like"/>
    <property type="match status" value="1"/>
</dbReference>
<comment type="subunit">
    <text evidence="2 4">Homodimer.</text>
</comment>
<dbReference type="PANTHER" id="PTHR21495">
    <property type="entry name" value="NUCLEOPORIN-RELATED"/>
    <property type="match status" value="1"/>
</dbReference>
<name>A0AAN9EUP8_CLITE</name>
<evidence type="ECO:0000256" key="2">
    <source>
        <dbReference type="ARBA" id="ARBA00011738"/>
    </source>
</evidence>
<keyword evidence="3 4" id="KW-0964">Secreted</keyword>
<dbReference type="GO" id="GO:0048046">
    <property type="term" value="C:apoplast"/>
    <property type="evidence" value="ECO:0007669"/>
    <property type="project" value="UniProtKB-SubCell"/>
</dbReference>
<sequence>MAPSKILSLSMLLISIIMVYQANGQLPNQTTMVFYMQDIATGANATVSPVIGIRGKDWSYNTFGSIFVVDDPVMMSPSPTSPIVGRAQGILIASAHDGANVHVVMSIVFTAGSEFSGSTLEIQGISRQREKYRELSVVSGTGKFRFSRGYAALQTTFYDPQTTHSIIRISVTIQT</sequence>
<comment type="similarity">
    <text evidence="1 4">Belongs to the plant dirigent protein family.</text>
</comment>
<comment type="function">
    <text evidence="4">Dirigent proteins impart stereoselectivity on the phenoxy radical-coupling reaction, yielding optically active lignans from two molecules of coniferyl alcohol in the biosynthesis of lignans, flavonolignans, and alkaloids and thus plays a central role in plant secondary metabolism.</text>
</comment>
<dbReference type="GO" id="GO:0009699">
    <property type="term" value="P:phenylpropanoid biosynthetic process"/>
    <property type="evidence" value="ECO:0007669"/>
    <property type="project" value="UniProtKB-ARBA"/>
</dbReference>
<accession>A0AAN9EUP8</accession>
<gene>
    <name evidence="5" type="ORF">RJT34_31094</name>
</gene>
<feature type="chain" id="PRO_5042666816" description="Dirigent protein" evidence="4">
    <location>
        <begin position="25"/>
        <end position="175"/>
    </location>
</feature>
<keyword evidence="6" id="KW-1185">Reference proteome</keyword>
<evidence type="ECO:0000313" key="5">
    <source>
        <dbReference type="EMBL" id="KAK7263503.1"/>
    </source>
</evidence>
<dbReference type="Proteomes" id="UP001359559">
    <property type="component" value="Unassembled WGS sequence"/>
</dbReference>